<dbReference type="Proteomes" id="UP000218209">
    <property type="component" value="Unassembled WGS sequence"/>
</dbReference>
<keyword evidence="3" id="KW-1185">Reference proteome</keyword>
<name>A0A1X6NJR7_PORUM</name>
<gene>
    <name evidence="2" type="ORF">BU14_2180s0001</name>
</gene>
<feature type="region of interest" description="Disordered" evidence="1">
    <location>
        <begin position="220"/>
        <end position="247"/>
    </location>
</feature>
<evidence type="ECO:0000313" key="3">
    <source>
        <dbReference type="Proteomes" id="UP000218209"/>
    </source>
</evidence>
<reference evidence="2 3" key="1">
    <citation type="submission" date="2017-03" db="EMBL/GenBank/DDBJ databases">
        <title>WGS assembly of Porphyra umbilicalis.</title>
        <authorList>
            <person name="Brawley S.H."/>
            <person name="Blouin N.A."/>
            <person name="Ficko-Blean E."/>
            <person name="Wheeler G.L."/>
            <person name="Lohr M."/>
            <person name="Goodson H.V."/>
            <person name="Jenkins J.W."/>
            <person name="Blaby-Haas C.E."/>
            <person name="Helliwell K.E."/>
            <person name="Chan C."/>
            <person name="Marriage T."/>
            <person name="Bhattacharya D."/>
            <person name="Klein A.S."/>
            <person name="Badis Y."/>
            <person name="Brodie J."/>
            <person name="Cao Y."/>
            <person name="Collen J."/>
            <person name="Dittami S.M."/>
            <person name="Gachon C.M."/>
            <person name="Green B.R."/>
            <person name="Karpowicz S."/>
            <person name="Kim J.W."/>
            <person name="Kudahl U."/>
            <person name="Lin S."/>
            <person name="Michel G."/>
            <person name="Mittag M."/>
            <person name="Olson B.J."/>
            <person name="Pangilinan J."/>
            <person name="Peng Y."/>
            <person name="Qiu H."/>
            <person name="Shu S."/>
            <person name="Singer J.T."/>
            <person name="Smith A.G."/>
            <person name="Sprecher B.N."/>
            <person name="Wagner V."/>
            <person name="Wang W."/>
            <person name="Wang Z.-Y."/>
            <person name="Yan J."/>
            <person name="Yarish C."/>
            <person name="Zoeuner-Riek S."/>
            <person name="Zhuang Y."/>
            <person name="Zou Y."/>
            <person name="Lindquist E.A."/>
            <person name="Grimwood J."/>
            <person name="Barry K."/>
            <person name="Rokhsar D.S."/>
            <person name="Schmutz J."/>
            <person name="Stiller J.W."/>
            <person name="Grossman A.R."/>
            <person name="Prochnik S.E."/>
        </authorList>
    </citation>
    <scope>NUCLEOTIDE SEQUENCE [LARGE SCALE GENOMIC DNA]</scope>
    <source>
        <strain evidence="2">4086291</strain>
    </source>
</reference>
<dbReference type="AlphaFoldDB" id="A0A1X6NJR7"/>
<evidence type="ECO:0000256" key="1">
    <source>
        <dbReference type="SAM" id="MobiDB-lite"/>
    </source>
</evidence>
<accession>A0A1X6NJR7</accession>
<proteinExistence type="predicted"/>
<protein>
    <submittedName>
        <fullName evidence="2">Uncharacterized protein</fullName>
    </submittedName>
</protein>
<sequence>MAPLAFAAGAVAAARSPFAGNRTAVTARPATAVVAARRPQRSTVPTAGLVDDAKDAARAAGDSLQEAVNNPLKVDGNAAVEGVKAAAADPAGVVRVGVQSVQDDVATTGEAIAAEPAPPSVAELTDGIQTDASVAAADTSDAFGNGPVGTAGGNAVDAVKVSAAQGDSPDAAANIQAAQEAQDRVDANPVVAAVSGAAASAAASIQDFSNKSMDAAQAVGDAAAETAAKKTGADIKQNYGENHPSHD</sequence>
<evidence type="ECO:0000313" key="2">
    <source>
        <dbReference type="EMBL" id="OSX68845.1"/>
    </source>
</evidence>
<dbReference type="EMBL" id="KV920028">
    <property type="protein sequence ID" value="OSX68845.1"/>
    <property type="molecule type" value="Genomic_DNA"/>
</dbReference>
<organism evidence="2 3">
    <name type="scientific">Porphyra umbilicalis</name>
    <name type="common">Purple laver</name>
    <name type="synonym">Red alga</name>
    <dbReference type="NCBI Taxonomy" id="2786"/>
    <lineage>
        <taxon>Eukaryota</taxon>
        <taxon>Rhodophyta</taxon>
        <taxon>Bangiophyceae</taxon>
        <taxon>Bangiales</taxon>
        <taxon>Bangiaceae</taxon>
        <taxon>Porphyra</taxon>
    </lineage>
</organism>